<feature type="transmembrane region" description="Helical" evidence="5">
    <location>
        <begin position="30"/>
        <end position="47"/>
    </location>
</feature>
<dbReference type="EMBL" id="AP024233">
    <property type="protein sequence ID" value="BCO07716.1"/>
    <property type="molecule type" value="Genomic_DNA"/>
</dbReference>
<keyword evidence="7" id="KW-1185">Reference proteome</keyword>
<evidence type="ECO:0000256" key="4">
    <source>
        <dbReference type="ARBA" id="ARBA00023136"/>
    </source>
</evidence>
<protein>
    <recommendedName>
        <fullName evidence="8">Colicin V production protein</fullName>
    </recommendedName>
</protein>
<accession>A0A915U881</accession>
<keyword evidence="4 5" id="KW-0472">Membrane</keyword>
<evidence type="ECO:0008006" key="8">
    <source>
        <dbReference type="Google" id="ProtNLM"/>
    </source>
</evidence>
<dbReference type="Pfam" id="PF02674">
    <property type="entry name" value="Colicin_V"/>
    <property type="match status" value="1"/>
</dbReference>
<gene>
    <name evidence="6" type="ORF">GF1_00920</name>
</gene>
<dbReference type="PANTHER" id="PTHR37306:SF1">
    <property type="entry name" value="COLICIN V PRODUCTION PROTEIN"/>
    <property type="match status" value="1"/>
</dbReference>
<feature type="transmembrane region" description="Helical" evidence="5">
    <location>
        <begin position="106"/>
        <end position="127"/>
    </location>
</feature>
<dbReference type="Proteomes" id="UP001063350">
    <property type="component" value="Chromosome"/>
</dbReference>
<keyword evidence="2 5" id="KW-0812">Transmembrane</keyword>
<evidence type="ECO:0000313" key="6">
    <source>
        <dbReference type="EMBL" id="BCO07716.1"/>
    </source>
</evidence>
<dbReference type="GO" id="GO:0016020">
    <property type="term" value="C:membrane"/>
    <property type="evidence" value="ECO:0007669"/>
    <property type="project" value="UniProtKB-SubCell"/>
</dbReference>
<organism evidence="6 7">
    <name type="scientific">Desulfolithobacter dissulfuricans</name>
    <dbReference type="NCBI Taxonomy" id="2795293"/>
    <lineage>
        <taxon>Bacteria</taxon>
        <taxon>Pseudomonadati</taxon>
        <taxon>Thermodesulfobacteriota</taxon>
        <taxon>Desulfobulbia</taxon>
        <taxon>Desulfobulbales</taxon>
        <taxon>Desulfobulbaceae</taxon>
        <taxon>Desulfolithobacter</taxon>
    </lineage>
</organism>
<evidence type="ECO:0000256" key="1">
    <source>
        <dbReference type="ARBA" id="ARBA00004141"/>
    </source>
</evidence>
<dbReference type="PANTHER" id="PTHR37306">
    <property type="entry name" value="COLICIN V PRODUCTION PROTEIN"/>
    <property type="match status" value="1"/>
</dbReference>
<evidence type="ECO:0000256" key="2">
    <source>
        <dbReference type="ARBA" id="ARBA00022692"/>
    </source>
</evidence>
<comment type="subcellular location">
    <subcellularLocation>
        <location evidence="1">Membrane</location>
        <topology evidence="1">Multi-pass membrane protein</topology>
    </subcellularLocation>
</comment>
<proteinExistence type="predicted"/>
<dbReference type="RefSeq" id="WP_267927663.1">
    <property type="nucleotide sequence ID" value="NZ_AP024233.1"/>
</dbReference>
<dbReference type="InterPro" id="IPR003825">
    <property type="entry name" value="Colicin-V_CvpA"/>
</dbReference>
<feature type="transmembrane region" description="Helical" evidence="5">
    <location>
        <begin position="67"/>
        <end position="86"/>
    </location>
</feature>
<evidence type="ECO:0000256" key="3">
    <source>
        <dbReference type="ARBA" id="ARBA00022989"/>
    </source>
</evidence>
<dbReference type="KEGG" id="ddu:GF1_00920"/>
<reference evidence="6" key="1">
    <citation type="submission" date="2020-12" db="EMBL/GenBank/DDBJ databases">
        <title>Desulfobium dissulfuricans gen. nov., sp. nov., a novel mesophilic, sulfate-reducing bacterium isolated from a deep-sea hydrothermal vent.</title>
        <authorList>
            <person name="Hashimoto Y."/>
            <person name="Tame A."/>
            <person name="Sawayama S."/>
            <person name="Miyazaki J."/>
            <person name="Takai K."/>
            <person name="Nakagawa S."/>
        </authorList>
    </citation>
    <scope>NUCLEOTIDE SEQUENCE</scope>
    <source>
        <strain evidence="6">GF1</strain>
    </source>
</reference>
<sequence length="189" mass="21283">MDFLGNITSFDVIVGLIFFFFLIRGGWIGFMRQLAAFLALVGSYWVAGRYTSEIEPYVSRVMDNPKLIFLVSFSLLFLVMAMLFILGGKVLRRVMEISLLGWFDRFLGLLLGGVKGMVVVSLMYMILASSLSGSNELLRKSLTSPYLARGANILYGLLNDPQVRALFLPKEPAIKAEPVPEHRDQYQEE</sequence>
<dbReference type="AlphaFoldDB" id="A0A915U881"/>
<evidence type="ECO:0000256" key="5">
    <source>
        <dbReference type="SAM" id="Phobius"/>
    </source>
</evidence>
<name>A0A915U881_9BACT</name>
<dbReference type="GO" id="GO:0009403">
    <property type="term" value="P:toxin biosynthetic process"/>
    <property type="evidence" value="ECO:0007669"/>
    <property type="project" value="InterPro"/>
</dbReference>
<keyword evidence="3 5" id="KW-1133">Transmembrane helix</keyword>
<feature type="transmembrane region" description="Helical" evidence="5">
    <location>
        <begin position="6"/>
        <end position="23"/>
    </location>
</feature>
<evidence type="ECO:0000313" key="7">
    <source>
        <dbReference type="Proteomes" id="UP001063350"/>
    </source>
</evidence>